<proteinExistence type="predicted"/>
<dbReference type="InterPro" id="IPR048051">
    <property type="entry name" value="BapA-like_prefix-like"/>
</dbReference>
<comment type="caution">
    <text evidence="3">The sequence shown here is derived from an EMBL/GenBank/DDBJ whole genome shotgun (WGS) entry which is preliminary data.</text>
</comment>
<dbReference type="Pfam" id="PF22783">
    <property type="entry name" value="BapA_N"/>
    <property type="match status" value="1"/>
</dbReference>
<dbReference type="Proteomes" id="UP000287168">
    <property type="component" value="Unassembled WGS sequence"/>
</dbReference>
<dbReference type="OrthoDB" id="7876765at2"/>
<evidence type="ECO:0000256" key="1">
    <source>
        <dbReference type="SAM" id="MobiDB-lite"/>
    </source>
</evidence>
<organism evidence="3 4">
    <name type="scientific">Falsigemmobacter intermedius</name>
    <dbReference type="NCBI Taxonomy" id="1553448"/>
    <lineage>
        <taxon>Bacteria</taxon>
        <taxon>Pseudomonadati</taxon>
        <taxon>Pseudomonadota</taxon>
        <taxon>Alphaproteobacteria</taxon>
        <taxon>Rhodobacterales</taxon>
        <taxon>Paracoccaceae</taxon>
        <taxon>Falsigemmobacter</taxon>
    </lineage>
</organism>
<dbReference type="RefSeq" id="WP_128491094.1">
    <property type="nucleotide sequence ID" value="NZ_SBLC01000138.1"/>
</dbReference>
<feature type="region of interest" description="Disordered" evidence="1">
    <location>
        <begin position="113"/>
        <end position="133"/>
    </location>
</feature>
<feature type="domain" description="Biofilm-associated protein BapA-like prefix-like" evidence="2">
    <location>
        <begin position="25"/>
        <end position="86"/>
    </location>
</feature>
<dbReference type="AlphaFoldDB" id="A0A451GG14"/>
<protein>
    <submittedName>
        <fullName evidence="3">BapA prefix-like domain-containing protein</fullName>
    </submittedName>
</protein>
<evidence type="ECO:0000313" key="4">
    <source>
        <dbReference type="Proteomes" id="UP000287168"/>
    </source>
</evidence>
<accession>A0A451GG14</accession>
<gene>
    <name evidence="3" type="ORF">EP867_19605</name>
</gene>
<dbReference type="NCBIfam" id="NF033677">
    <property type="entry name" value="biofilm_BapA_N"/>
    <property type="match status" value="1"/>
</dbReference>
<reference evidence="3 4" key="1">
    <citation type="journal article" date="2015" name="Int. J. Syst. Evol. Microbiol.">
        <title>Gemmobacter intermedius sp. nov., isolated from a white stork (Ciconia ciconia).</title>
        <authorList>
            <person name="Kampfer P."/>
            <person name="Jerzak L."/>
            <person name="Wilharm G."/>
            <person name="Golke J."/>
            <person name="Busse H.J."/>
            <person name="Glaeser S.P."/>
        </authorList>
    </citation>
    <scope>NUCLEOTIDE SEQUENCE [LARGE SCALE GENOMIC DNA]</scope>
    <source>
        <strain evidence="3 4">119/4</strain>
    </source>
</reference>
<sequence length="133" mass="13587">MTVTIESLKSTLDGGEIVLPPGTIKVVLTEPSEVHLDAARCDLTEAFRMGDSLVLRFQDGSEIIIENFFAQGDAALQSTLVFEDGACAIMPLLAGAGIVGALGIALAGGETPGNTVPDTTAPLLQSAETSADG</sequence>
<evidence type="ECO:0000313" key="3">
    <source>
        <dbReference type="EMBL" id="RWY33526.1"/>
    </source>
</evidence>
<keyword evidence="4" id="KW-1185">Reference proteome</keyword>
<dbReference type="EMBL" id="SBLC01000138">
    <property type="protein sequence ID" value="RWY33526.1"/>
    <property type="molecule type" value="Genomic_DNA"/>
</dbReference>
<name>A0A451GG14_9RHOB</name>
<evidence type="ECO:0000259" key="2">
    <source>
        <dbReference type="Pfam" id="PF22783"/>
    </source>
</evidence>
<feature type="non-terminal residue" evidence="3">
    <location>
        <position position="133"/>
    </location>
</feature>